<evidence type="ECO:0000313" key="3">
    <source>
        <dbReference type="Proteomes" id="UP001500218"/>
    </source>
</evidence>
<feature type="signal peptide" evidence="1">
    <location>
        <begin position="1"/>
        <end position="26"/>
    </location>
</feature>
<protein>
    <submittedName>
        <fullName evidence="2">Extracellular solute-binding protein</fullName>
    </submittedName>
</protein>
<dbReference type="SUPFAM" id="SSF53850">
    <property type="entry name" value="Periplasmic binding protein-like II"/>
    <property type="match status" value="1"/>
</dbReference>
<dbReference type="RefSeq" id="WP_344139899.1">
    <property type="nucleotide sequence ID" value="NZ_BAAALT010000283.1"/>
</dbReference>
<gene>
    <name evidence="2" type="ORF">GCM10009682_60730</name>
</gene>
<sequence length="434" mass="45256">MTTPPHLTRRTLLGAAGLTAGALALAACGSDEPEAPKDDKSPQTINWWHIQTTEPGLTQWATMAKAYQAANPNVTINITPLENEAFKAKLTTATQAGNPPDLFQSWGGGVLAQQVEAGLVKDITEATSSWKGDLVPAGLQPYTVDGKLYGIPWDIGMVGFWYNKDLFAKAGISAPPKTWAEFLTVVQTIKGKGITPLALAGKDKWPGHFYWAYLAMRTAGLDALKAAAASKDFNTPDFIQAGAHLKALVDLQPFQKGFLAAQYDKPGGQAATMGNGQAAMELMGQWAPVTQTSSSASGKGLGDKLGFFTFPAVDGGKGAATDAFGGGNGFSIGKNAPPATVDFLKFLLNVDNQRTAAGNGTLVTNTAAADAIKDPNAATVASTLASATGFQLYLDQAFPPAVGQEVNDSVAALIAGQSTPEKVVQNITQVAKSQ</sequence>
<dbReference type="InterPro" id="IPR050490">
    <property type="entry name" value="Bact_solute-bd_prot1"/>
</dbReference>
<reference evidence="2 3" key="1">
    <citation type="journal article" date="2019" name="Int. J. Syst. Evol. Microbiol.">
        <title>The Global Catalogue of Microorganisms (GCM) 10K type strain sequencing project: providing services to taxonomists for standard genome sequencing and annotation.</title>
        <authorList>
            <consortium name="The Broad Institute Genomics Platform"/>
            <consortium name="The Broad Institute Genome Sequencing Center for Infectious Disease"/>
            <person name="Wu L."/>
            <person name="Ma J."/>
        </authorList>
    </citation>
    <scope>NUCLEOTIDE SEQUENCE [LARGE SCALE GENOMIC DNA]</scope>
    <source>
        <strain evidence="2 3">JCM 13250</strain>
    </source>
</reference>
<dbReference type="PROSITE" id="PS51318">
    <property type="entry name" value="TAT"/>
    <property type="match status" value="1"/>
</dbReference>
<keyword evidence="1" id="KW-0732">Signal</keyword>
<evidence type="ECO:0000313" key="2">
    <source>
        <dbReference type="EMBL" id="GAA1834242.1"/>
    </source>
</evidence>
<organism evidence="2 3">
    <name type="scientific">Luedemannella flava</name>
    <dbReference type="NCBI Taxonomy" id="349316"/>
    <lineage>
        <taxon>Bacteria</taxon>
        <taxon>Bacillati</taxon>
        <taxon>Actinomycetota</taxon>
        <taxon>Actinomycetes</taxon>
        <taxon>Micromonosporales</taxon>
        <taxon>Micromonosporaceae</taxon>
        <taxon>Luedemannella</taxon>
    </lineage>
</organism>
<keyword evidence="3" id="KW-1185">Reference proteome</keyword>
<dbReference type="InterPro" id="IPR006059">
    <property type="entry name" value="SBP"/>
</dbReference>
<proteinExistence type="predicted"/>
<accession>A0ABN2MQG0</accession>
<dbReference type="Proteomes" id="UP001500218">
    <property type="component" value="Unassembled WGS sequence"/>
</dbReference>
<name>A0ABN2MQG0_9ACTN</name>
<dbReference type="PANTHER" id="PTHR43649">
    <property type="entry name" value="ARABINOSE-BINDING PROTEIN-RELATED"/>
    <property type="match status" value="1"/>
</dbReference>
<dbReference type="Gene3D" id="3.40.190.10">
    <property type="entry name" value="Periplasmic binding protein-like II"/>
    <property type="match status" value="2"/>
</dbReference>
<feature type="chain" id="PRO_5046890361" evidence="1">
    <location>
        <begin position="27"/>
        <end position="434"/>
    </location>
</feature>
<comment type="caution">
    <text evidence="2">The sequence shown here is derived from an EMBL/GenBank/DDBJ whole genome shotgun (WGS) entry which is preliminary data.</text>
</comment>
<evidence type="ECO:0000256" key="1">
    <source>
        <dbReference type="SAM" id="SignalP"/>
    </source>
</evidence>
<dbReference type="InterPro" id="IPR006311">
    <property type="entry name" value="TAT_signal"/>
</dbReference>
<dbReference type="Pfam" id="PF01547">
    <property type="entry name" value="SBP_bac_1"/>
    <property type="match status" value="1"/>
</dbReference>
<dbReference type="EMBL" id="BAAALT010000283">
    <property type="protein sequence ID" value="GAA1834242.1"/>
    <property type="molecule type" value="Genomic_DNA"/>
</dbReference>
<dbReference type="PANTHER" id="PTHR43649:SF14">
    <property type="entry name" value="BLR3389 PROTEIN"/>
    <property type="match status" value="1"/>
</dbReference>